<protein>
    <submittedName>
        <fullName evidence="1">Uncharacterized protein</fullName>
    </submittedName>
</protein>
<accession>K3WQP3</accession>
<dbReference type="InParanoid" id="K3WQP3"/>
<sequence length="219" mass="25316">MEACIGLSRLLLLRDRLTSLYSSEGWQDVGDLEQVRDRLIRHYNKASDFFVTQHVGPTWWGRTAELVAASVYIREPIYVIDVLEDNEIRVHCYNYRDEMGPDGVVREVGVDWVTTMSAFEKLDSECLSNAVIPTVMILRHDNGTQHYQVVRFRECLYRDLELEPDDMHPNMRERLEVIHCAFGMPIGKSDNIYDFDPQSSGGIDVKQWTRPQSPSMLST</sequence>
<evidence type="ECO:0000313" key="2">
    <source>
        <dbReference type="Proteomes" id="UP000019132"/>
    </source>
</evidence>
<reference evidence="2" key="2">
    <citation type="submission" date="2010-04" db="EMBL/GenBank/DDBJ databases">
        <authorList>
            <person name="Buell R."/>
            <person name="Hamilton J."/>
            <person name="Hostetler J."/>
        </authorList>
    </citation>
    <scope>NUCLEOTIDE SEQUENCE [LARGE SCALE GENOMIC DNA]</scope>
    <source>
        <strain evidence="2">DAOM:BR144</strain>
    </source>
</reference>
<evidence type="ECO:0000313" key="1">
    <source>
        <dbReference type="EnsemblProtists" id="PYU1_T007285"/>
    </source>
</evidence>
<dbReference type="AlphaFoldDB" id="K3WQP3"/>
<dbReference type="EnsemblProtists" id="PYU1_T007285">
    <property type="protein sequence ID" value="PYU1_T007285"/>
    <property type="gene ID" value="PYU1_G007270"/>
</dbReference>
<proteinExistence type="predicted"/>
<dbReference type="Proteomes" id="UP000019132">
    <property type="component" value="Unassembled WGS sequence"/>
</dbReference>
<reference evidence="2" key="1">
    <citation type="journal article" date="2010" name="Genome Biol.">
        <title>Genome sequence of the necrotrophic plant pathogen Pythium ultimum reveals original pathogenicity mechanisms and effector repertoire.</title>
        <authorList>
            <person name="Levesque C.A."/>
            <person name="Brouwer H."/>
            <person name="Cano L."/>
            <person name="Hamilton J.P."/>
            <person name="Holt C."/>
            <person name="Huitema E."/>
            <person name="Raffaele S."/>
            <person name="Robideau G.P."/>
            <person name="Thines M."/>
            <person name="Win J."/>
            <person name="Zerillo M.M."/>
            <person name="Beakes G.W."/>
            <person name="Boore J.L."/>
            <person name="Busam D."/>
            <person name="Dumas B."/>
            <person name="Ferriera S."/>
            <person name="Fuerstenberg S.I."/>
            <person name="Gachon C.M."/>
            <person name="Gaulin E."/>
            <person name="Govers F."/>
            <person name="Grenville-Briggs L."/>
            <person name="Horner N."/>
            <person name="Hostetler J."/>
            <person name="Jiang R.H."/>
            <person name="Johnson J."/>
            <person name="Krajaejun T."/>
            <person name="Lin H."/>
            <person name="Meijer H.J."/>
            <person name="Moore B."/>
            <person name="Morris P."/>
            <person name="Phuntmart V."/>
            <person name="Puiu D."/>
            <person name="Shetty J."/>
            <person name="Stajich J.E."/>
            <person name="Tripathy S."/>
            <person name="Wawra S."/>
            <person name="van West P."/>
            <person name="Whitty B.R."/>
            <person name="Coutinho P.M."/>
            <person name="Henrissat B."/>
            <person name="Martin F."/>
            <person name="Thomas P.D."/>
            <person name="Tyler B.M."/>
            <person name="De Vries R.P."/>
            <person name="Kamoun S."/>
            <person name="Yandell M."/>
            <person name="Tisserat N."/>
            <person name="Buell C.R."/>
        </authorList>
    </citation>
    <scope>NUCLEOTIDE SEQUENCE</scope>
    <source>
        <strain evidence="2">DAOM:BR144</strain>
    </source>
</reference>
<name>K3WQP3_GLOUD</name>
<keyword evidence="2" id="KW-1185">Reference proteome</keyword>
<dbReference type="HOGENOM" id="CLU_1264510_0_0_1"/>
<reference evidence="1" key="3">
    <citation type="submission" date="2015-02" db="UniProtKB">
        <authorList>
            <consortium name="EnsemblProtists"/>
        </authorList>
    </citation>
    <scope>IDENTIFICATION</scope>
    <source>
        <strain evidence="1">DAOM BR144</strain>
    </source>
</reference>
<dbReference type="EMBL" id="GL376629">
    <property type="status" value="NOT_ANNOTATED_CDS"/>
    <property type="molecule type" value="Genomic_DNA"/>
</dbReference>
<dbReference type="VEuPathDB" id="FungiDB:PYU1_G007270"/>
<organism evidence="1 2">
    <name type="scientific">Globisporangium ultimum (strain ATCC 200006 / CBS 805.95 / DAOM BR144)</name>
    <name type="common">Pythium ultimum</name>
    <dbReference type="NCBI Taxonomy" id="431595"/>
    <lineage>
        <taxon>Eukaryota</taxon>
        <taxon>Sar</taxon>
        <taxon>Stramenopiles</taxon>
        <taxon>Oomycota</taxon>
        <taxon>Peronosporomycetes</taxon>
        <taxon>Pythiales</taxon>
        <taxon>Pythiaceae</taxon>
        <taxon>Globisporangium</taxon>
    </lineage>
</organism>